<dbReference type="PIRSF" id="PIRSF039026">
    <property type="entry name" value="SiaP"/>
    <property type="match status" value="1"/>
</dbReference>
<dbReference type="Proteomes" id="UP000198925">
    <property type="component" value="Unassembled WGS sequence"/>
</dbReference>
<keyword evidence="1 4" id="KW-0732">Signal</keyword>
<dbReference type="PROSITE" id="PS51318">
    <property type="entry name" value="TAT"/>
    <property type="match status" value="1"/>
</dbReference>
<gene>
    <name evidence="5" type="ORF">SAMN04487779_1007150</name>
</gene>
<dbReference type="InterPro" id="IPR038404">
    <property type="entry name" value="TRAP_DctP_sf"/>
</dbReference>
<evidence type="ECO:0000313" key="5">
    <source>
        <dbReference type="EMBL" id="SDD40032.1"/>
    </source>
</evidence>
<dbReference type="InterPro" id="IPR018389">
    <property type="entry name" value="DctP_fam"/>
</dbReference>
<dbReference type="PANTHER" id="PTHR33376">
    <property type="match status" value="1"/>
</dbReference>
<feature type="binding site" evidence="3">
    <location>
        <position position="237"/>
    </location>
    <ligand>
        <name>substrate</name>
    </ligand>
</feature>
<dbReference type="NCBIfam" id="NF037995">
    <property type="entry name" value="TRAP_S1"/>
    <property type="match status" value="1"/>
</dbReference>
<protein>
    <submittedName>
        <fullName evidence="5">TRAP-type mannitol/chloroaromatic compound transport system, substrate-binding protein</fullName>
    </submittedName>
</protein>
<dbReference type="InterPro" id="IPR006311">
    <property type="entry name" value="TAT_signal"/>
</dbReference>
<reference evidence="5 6" key="1">
    <citation type="submission" date="2016-10" db="EMBL/GenBank/DDBJ databases">
        <authorList>
            <person name="de Groot N.N."/>
        </authorList>
    </citation>
    <scope>NUCLEOTIDE SEQUENCE [LARGE SCALE GENOMIC DNA]</scope>
    <source>
        <strain evidence="5 6">CPCC 100156</strain>
    </source>
</reference>
<dbReference type="PANTHER" id="PTHR33376:SF5">
    <property type="entry name" value="EXTRACYTOPLASMIC SOLUTE RECEPTOR PROTEIN"/>
    <property type="match status" value="1"/>
</dbReference>
<evidence type="ECO:0000256" key="2">
    <source>
        <dbReference type="PIRSR" id="PIRSR039026-1"/>
    </source>
</evidence>
<dbReference type="Pfam" id="PF03480">
    <property type="entry name" value="DctP"/>
    <property type="match status" value="1"/>
</dbReference>
<proteinExistence type="predicted"/>
<dbReference type="GO" id="GO:0055085">
    <property type="term" value="P:transmembrane transport"/>
    <property type="evidence" value="ECO:0007669"/>
    <property type="project" value="InterPro"/>
</dbReference>
<dbReference type="GO" id="GO:0046872">
    <property type="term" value="F:metal ion binding"/>
    <property type="evidence" value="ECO:0007669"/>
    <property type="project" value="UniProtKB-KW"/>
</dbReference>
<feature type="binding site" evidence="2">
    <location>
        <position position="174"/>
    </location>
    <ligand>
        <name>substrate</name>
    </ligand>
</feature>
<dbReference type="Gene3D" id="3.40.190.10">
    <property type="entry name" value="Periplasmic binding protein-like II"/>
    <property type="match status" value="1"/>
</dbReference>
<feature type="binding site" evidence="3">
    <location>
        <position position="212"/>
    </location>
    <ligand>
        <name>Na(+)</name>
        <dbReference type="ChEBI" id="CHEBI:29101"/>
    </ligand>
</feature>
<dbReference type="Gene3D" id="3.40.190.170">
    <property type="entry name" value="Bacterial extracellular solute-binding protein, family 7"/>
    <property type="match status" value="1"/>
</dbReference>
<keyword evidence="6" id="KW-1185">Reference proteome</keyword>
<evidence type="ECO:0000256" key="4">
    <source>
        <dbReference type="SAM" id="SignalP"/>
    </source>
</evidence>
<dbReference type="EMBL" id="FMZX01000007">
    <property type="protein sequence ID" value="SDD40032.1"/>
    <property type="molecule type" value="Genomic_DNA"/>
</dbReference>
<feature type="binding site" evidence="2">
    <location>
        <position position="153"/>
    </location>
    <ligand>
        <name>substrate</name>
    </ligand>
</feature>
<feature type="chain" id="PRO_5011477777" evidence="4">
    <location>
        <begin position="24"/>
        <end position="360"/>
    </location>
</feature>
<evidence type="ECO:0000256" key="1">
    <source>
        <dbReference type="ARBA" id="ARBA00022729"/>
    </source>
</evidence>
<dbReference type="STRING" id="938405.SAMN02927895_00043"/>
<dbReference type="GO" id="GO:0031317">
    <property type="term" value="C:tripartite ATP-independent periplasmic transporter complex"/>
    <property type="evidence" value="ECO:0007669"/>
    <property type="project" value="InterPro"/>
</dbReference>
<feature type="binding site" evidence="3">
    <location>
        <position position="211"/>
    </location>
    <ligand>
        <name>substrate</name>
    </ligand>
</feature>
<evidence type="ECO:0000313" key="6">
    <source>
        <dbReference type="Proteomes" id="UP000198925"/>
    </source>
</evidence>
<keyword evidence="3" id="KW-0479">Metal-binding</keyword>
<feature type="signal peptide" evidence="4">
    <location>
        <begin position="1"/>
        <end position="23"/>
    </location>
</feature>
<accession>A0A1G6UF77</accession>
<dbReference type="RefSeq" id="WP_090663713.1">
    <property type="nucleotide sequence ID" value="NZ_FMZX01000007.1"/>
</dbReference>
<dbReference type="AlphaFoldDB" id="A0A1G6UF77"/>
<evidence type="ECO:0000256" key="3">
    <source>
        <dbReference type="PIRSR" id="PIRSR039026-2"/>
    </source>
</evidence>
<organism evidence="5 6">
    <name type="scientific">Belnapia rosea</name>
    <dbReference type="NCBI Taxonomy" id="938405"/>
    <lineage>
        <taxon>Bacteria</taxon>
        <taxon>Pseudomonadati</taxon>
        <taxon>Pseudomonadota</taxon>
        <taxon>Alphaproteobacteria</taxon>
        <taxon>Acetobacterales</taxon>
        <taxon>Roseomonadaceae</taxon>
        <taxon>Belnapia</taxon>
    </lineage>
</organism>
<name>A0A1G6UF77_9PROT</name>
<dbReference type="InterPro" id="IPR026289">
    <property type="entry name" value="SBP_TakP-like"/>
</dbReference>
<sequence>MQRRTIMTGATTGLAALATPALAQPAPAIRWRMATSWPNSLDALQGSAVNLCKRVGQLTDGRFEIRCFAGGELMPALQVMDAVQAGTIECGHIMSSNFIGKNPAFAFDAGLPFGMNIRQQAAWLHDGGGLELMRALYRRSNLIPFPAGNSGAQMGGFFRKEIRTPEDLRGLKMRIPGLGGSVMAKLGAVPQQIPGSEVYAALERGTIDAAEWIGPYDDEKIGLHKVAPYYYAPGWWDTNATMSVQVSLPAWEALSPGFKAAFEVACNEQFMLMPTRYDARNPDALRRMLAQGVQLRIFPRAVMEACYKAAFETYEEIAQSSEDFRTIYGPWKRFLESSNPWFRVAEGNMDAFRFSHGIPG</sequence>